<evidence type="ECO:0000313" key="2">
    <source>
        <dbReference type="EMBL" id="CAH1202180.1"/>
    </source>
</evidence>
<proteinExistence type="predicted"/>
<keyword evidence="1" id="KW-0472">Membrane</keyword>
<organism evidence="2 3">
    <name type="scientific">Paenibacillus allorhizoplanae</name>
    <dbReference type="NCBI Taxonomy" id="2905648"/>
    <lineage>
        <taxon>Bacteria</taxon>
        <taxon>Bacillati</taxon>
        <taxon>Bacillota</taxon>
        <taxon>Bacilli</taxon>
        <taxon>Bacillales</taxon>
        <taxon>Paenibacillaceae</taxon>
        <taxon>Paenibacillus</taxon>
    </lineage>
</organism>
<feature type="transmembrane region" description="Helical" evidence="1">
    <location>
        <begin position="33"/>
        <end position="50"/>
    </location>
</feature>
<evidence type="ECO:0000313" key="3">
    <source>
        <dbReference type="Proteomes" id="UP000838821"/>
    </source>
</evidence>
<protein>
    <submittedName>
        <fullName evidence="2">Uncharacterized protein</fullName>
    </submittedName>
</protein>
<dbReference type="EMBL" id="CAKMMW010000004">
    <property type="protein sequence ID" value="CAH1202180.1"/>
    <property type="molecule type" value="Genomic_DNA"/>
</dbReference>
<evidence type="ECO:0000256" key="1">
    <source>
        <dbReference type="SAM" id="Phobius"/>
    </source>
</evidence>
<keyword evidence="1" id="KW-1133">Transmembrane helix</keyword>
<sequence length="80" mass="9384">MTGFIILIIILYGAVFTHDFKRLKSAQTRERLVYASFLTVTVLMSVDCIWHTKLFAMYDWVDYVFGKSSRRVVEMLKPSE</sequence>
<name>A0ABN8GDE2_9BACL</name>
<keyword evidence="3" id="KW-1185">Reference proteome</keyword>
<gene>
    <name evidence="2" type="ORF">PAECIP111891_02021</name>
</gene>
<reference evidence="2" key="1">
    <citation type="submission" date="2022-01" db="EMBL/GenBank/DDBJ databases">
        <authorList>
            <person name="Criscuolo A."/>
        </authorList>
    </citation>
    <scope>NUCLEOTIDE SEQUENCE</scope>
    <source>
        <strain evidence="2">CIP111891</strain>
    </source>
</reference>
<keyword evidence="1" id="KW-0812">Transmembrane</keyword>
<comment type="caution">
    <text evidence="2">The sequence shown here is derived from an EMBL/GenBank/DDBJ whole genome shotgun (WGS) entry which is preliminary data.</text>
</comment>
<accession>A0ABN8GDE2</accession>
<dbReference type="Proteomes" id="UP000838821">
    <property type="component" value="Unassembled WGS sequence"/>
</dbReference>